<dbReference type="AlphaFoldDB" id="A0A926ZHX4"/>
<comment type="caution">
    <text evidence="2">The sequence shown here is derived from an EMBL/GenBank/DDBJ whole genome shotgun (WGS) entry which is preliminary data.</text>
</comment>
<dbReference type="FunFam" id="2.30.180.10:FF:000032">
    <property type="entry name" value="Fasciclin domain-containing protein, putative"/>
    <property type="match status" value="1"/>
</dbReference>
<proteinExistence type="predicted"/>
<dbReference type="Pfam" id="PF02469">
    <property type="entry name" value="Fasciclin"/>
    <property type="match status" value="1"/>
</dbReference>
<sequence>MADLVETAASVGSFKTLLTVVEAAGLLDALKSPGSLALFAPTDEAFAKIPATTIASWMEDIPKLKKIVAYHVVPGDVRSDDLLQIDEAPTLEGSIIAIDNSDGVKVNDAKVLQQDILADNGVIHVIDTVLMPALVAGH</sequence>
<reference evidence="2" key="2">
    <citation type="submission" date="2020-08" db="EMBL/GenBank/DDBJ databases">
        <authorList>
            <person name="Chen M."/>
            <person name="Teng W."/>
            <person name="Zhao L."/>
            <person name="Hu C."/>
            <person name="Zhou Y."/>
            <person name="Han B."/>
            <person name="Song L."/>
            <person name="Shu W."/>
        </authorList>
    </citation>
    <scope>NUCLEOTIDE SEQUENCE</scope>
    <source>
        <strain evidence="2">FACHB-1375</strain>
    </source>
</reference>
<reference evidence="2" key="1">
    <citation type="journal article" date="2015" name="ISME J.">
        <title>Draft Genome Sequence of Streptomyces incarnatus NRRL8089, which Produces the Nucleoside Antibiotic Sinefungin.</title>
        <authorList>
            <person name="Oshima K."/>
            <person name="Hattori M."/>
            <person name="Shimizu H."/>
            <person name="Fukuda K."/>
            <person name="Nemoto M."/>
            <person name="Inagaki K."/>
            <person name="Tamura T."/>
        </authorList>
    </citation>
    <scope>NUCLEOTIDE SEQUENCE</scope>
    <source>
        <strain evidence="2">FACHB-1375</strain>
    </source>
</reference>
<protein>
    <submittedName>
        <fullName evidence="2">Fasciclin domain-containing protein</fullName>
    </submittedName>
</protein>
<feature type="domain" description="FAS1" evidence="1">
    <location>
        <begin position="1"/>
        <end position="130"/>
    </location>
</feature>
<evidence type="ECO:0000313" key="3">
    <source>
        <dbReference type="Proteomes" id="UP000641646"/>
    </source>
</evidence>
<evidence type="ECO:0000259" key="1">
    <source>
        <dbReference type="PROSITE" id="PS50213"/>
    </source>
</evidence>
<dbReference type="PANTHER" id="PTHR10900:SF77">
    <property type="entry name" value="FI19380P1"/>
    <property type="match status" value="1"/>
</dbReference>
<dbReference type="SUPFAM" id="SSF82153">
    <property type="entry name" value="FAS1 domain"/>
    <property type="match status" value="1"/>
</dbReference>
<evidence type="ECO:0000313" key="2">
    <source>
        <dbReference type="EMBL" id="MBD2181206.1"/>
    </source>
</evidence>
<dbReference type="Gene3D" id="2.30.180.10">
    <property type="entry name" value="FAS1 domain"/>
    <property type="match status" value="1"/>
</dbReference>
<dbReference type="PANTHER" id="PTHR10900">
    <property type="entry name" value="PERIOSTIN-RELATED"/>
    <property type="match status" value="1"/>
</dbReference>
<dbReference type="InterPro" id="IPR000782">
    <property type="entry name" value="FAS1_domain"/>
</dbReference>
<organism evidence="2 3">
    <name type="scientific">Aerosakkonema funiforme FACHB-1375</name>
    <dbReference type="NCBI Taxonomy" id="2949571"/>
    <lineage>
        <taxon>Bacteria</taxon>
        <taxon>Bacillati</taxon>
        <taxon>Cyanobacteriota</taxon>
        <taxon>Cyanophyceae</taxon>
        <taxon>Oscillatoriophycideae</taxon>
        <taxon>Aerosakkonematales</taxon>
        <taxon>Aerosakkonemataceae</taxon>
        <taxon>Aerosakkonema</taxon>
    </lineage>
</organism>
<dbReference type="EMBL" id="JACJPW010000017">
    <property type="protein sequence ID" value="MBD2181206.1"/>
    <property type="molecule type" value="Genomic_DNA"/>
</dbReference>
<dbReference type="GO" id="GO:0005615">
    <property type="term" value="C:extracellular space"/>
    <property type="evidence" value="ECO:0007669"/>
    <property type="project" value="TreeGrafter"/>
</dbReference>
<accession>A0A926ZHX4</accession>
<dbReference type="InterPro" id="IPR050904">
    <property type="entry name" value="Adhesion/Biosynth-related"/>
</dbReference>
<name>A0A926ZHX4_9CYAN</name>
<gene>
    <name evidence="2" type="ORF">H6G03_08835</name>
</gene>
<dbReference type="InterPro" id="IPR036378">
    <property type="entry name" value="FAS1_dom_sf"/>
</dbReference>
<dbReference type="SMART" id="SM00554">
    <property type="entry name" value="FAS1"/>
    <property type="match status" value="1"/>
</dbReference>
<dbReference type="RefSeq" id="WP_190463967.1">
    <property type="nucleotide sequence ID" value="NZ_JACJPW010000017.1"/>
</dbReference>
<dbReference type="Proteomes" id="UP000641646">
    <property type="component" value="Unassembled WGS sequence"/>
</dbReference>
<keyword evidence="3" id="KW-1185">Reference proteome</keyword>
<dbReference type="PROSITE" id="PS50213">
    <property type="entry name" value="FAS1"/>
    <property type="match status" value="1"/>
</dbReference>